<dbReference type="PROSITE" id="PS50082">
    <property type="entry name" value="WD_REPEATS_2"/>
    <property type="match status" value="1"/>
</dbReference>
<evidence type="ECO:0000259" key="8">
    <source>
        <dbReference type="Pfam" id="PF23377"/>
    </source>
</evidence>
<dbReference type="InterPro" id="IPR039857">
    <property type="entry name" value="Ift122/121"/>
</dbReference>
<feature type="domain" description="IFT122 first beta-propeller" evidence="9">
    <location>
        <begin position="1"/>
        <end position="173"/>
    </location>
</feature>
<gene>
    <name evidence="11" type="primary">FAP80</name>
    <name evidence="11" type="ORF">SELMODRAFT_450598</name>
</gene>
<dbReference type="InterPro" id="IPR056152">
    <property type="entry name" value="Beta-prop_IFT122_2nd"/>
</dbReference>
<keyword evidence="12" id="KW-1185">Reference proteome</keyword>
<dbReference type="GO" id="GO:0030991">
    <property type="term" value="C:intraciliary transport particle A"/>
    <property type="evidence" value="ECO:0000318"/>
    <property type="project" value="GO_Central"/>
</dbReference>
<comment type="subcellular location">
    <subcellularLocation>
        <location evidence="1">Cell projection</location>
        <location evidence="1">Cilium</location>
    </subcellularLocation>
</comment>
<dbReference type="eggNOG" id="KOG1538">
    <property type="taxonomic scope" value="Eukaryota"/>
</dbReference>
<dbReference type="STRING" id="88036.D8RZE8"/>
<keyword evidence="3 7" id="KW-0853">WD repeat</keyword>
<dbReference type="InParanoid" id="D8RZE8"/>
<name>D8RZE8_SELML</name>
<dbReference type="InterPro" id="IPR056153">
    <property type="entry name" value="Beta-prop_IFT122_1st"/>
</dbReference>
<evidence type="ECO:0000256" key="7">
    <source>
        <dbReference type="PROSITE-ProRule" id="PRU00221"/>
    </source>
</evidence>
<feature type="non-terminal residue" evidence="11">
    <location>
        <position position="1"/>
    </location>
</feature>
<dbReference type="GO" id="GO:0097730">
    <property type="term" value="C:non-motile cilium"/>
    <property type="evidence" value="ECO:0000318"/>
    <property type="project" value="GO_Central"/>
</dbReference>
<proteinExistence type="predicted"/>
<protein>
    <recommendedName>
        <fullName evidence="2">Intraflagellar transport protein 122 homolog</fullName>
    </recommendedName>
</protein>
<evidence type="ECO:0000256" key="6">
    <source>
        <dbReference type="ARBA" id="ARBA00023273"/>
    </source>
</evidence>
<dbReference type="InterPro" id="IPR015943">
    <property type="entry name" value="WD40/YVTN_repeat-like_dom_sf"/>
</dbReference>
<dbReference type="GO" id="GO:1905515">
    <property type="term" value="P:non-motile cilium assembly"/>
    <property type="evidence" value="ECO:0000318"/>
    <property type="project" value="GO_Central"/>
</dbReference>
<dbReference type="PROSITE" id="PS50294">
    <property type="entry name" value="WD_REPEATS_REGION"/>
    <property type="match status" value="1"/>
</dbReference>
<dbReference type="AlphaFoldDB" id="D8RZE8"/>
<feature type="domain" description="Intraflagellar transport protein 122 homolog TPR" evidence="10">
    <location>
        <begin position="559"/>
        <end position="947"/>
    </location>
</feature>
<evidence type="ECO:0000259" key="10">
    <source>
        <dbReference type="Pfam" id="PF25295"/>
    </source>
</evidence>
<feature type="domain" description="IFT122 first beta-propeller" evidence="9">
    <location>
        <begin position="176"/>
        <end position="293"/>
    </location>
</feature>
<evidence type="ECO:0000313" key="12">
    <source>
        <dbReference type="Proteomes" id="UP000001514"/>
    </source>
</evidence>
<organism evidence="12">
    <name type="scientific">Selaginella moellendorffii</name>
    <name type="common">Spikemoss</name>
    <dbReference type="NCBI Taxonomy" id="88036"/>
    <lineage>
        <taxon>Eukaryota</taxon>
        <taxon>Viridiplantae</taxon>
        <taxon>Streptophyta</taxon>
        <taxon>Embryophyta</taxon>
        <taxon>Tracheophyta</taxon>
        <taxon>Lycopodiopsida</taxon>
        <taxon>Selaginellales</taxon>
        <taxon>Selaginellaceae</taxon>
        <taxon>Selaginella</taxon>
    </lineage>
</organism>
<feature type="domain" description="IFT122 second beta-propeller" evidence="8">
    <location>
        <begin position="298"/>
        <end position="552"/>
    </location>
</feature>
<evidence type="ECO:0000256" key="2">
    <source>
        <dbReference type="ARBA" id="ARBA00019442"/>
    </source>
</evidence>
<dbReference type="InterPro" id="IPR057411">
    <property type="entry name" value="TPR_IFT122"/>
</dbReference>
<accession>D8RZE8</accession>
<dbReference type="Gramene" id="EFJ22599">
    <property type="protein sequence ID" value="EFJ22599"/>
    <property type="gene ID" value="SELMODRAFT_450598"/>
</dbReference>
<dbReference type="Pfam" id="PF23381">
    <property type="entry name" value="Beta-prop_IFT122_1st"/>
    <property type="match status" value="2"/>
</dbReference>
<evidence type="ECO:0000313" key="11">
    <source>
        <dbReference type="EMBL" id="EFJ22599.1"/>
    </source>
</evidence>
<dbReference type="InterPro" id="IPR036322">
    <property type="entry name" value="WD40_repeat_dom_sf"/>
</dbReference>
<evidence type="ECO:0000259" key="9">
    <source>
        <dbReference type="Pfam" id="PF23381"/>
    </source>
</evidence>
<dbReference type="HOGENOM" id="CLU_008896_0_0_1"/>
<evidence type="ECO:0000256" key="4">
    <source>
        <dbReference type="ARBA" id="ARBA00022737"/>
    </source>
</evidence>
<dbReference type="KEGG" id="smo:SELMODRAFT_450598"/>
<dbReference type="Pfam" id="PF23377">
    <property type="entry name" value="Beta-prop_IFT122_2nd"/>
    <property type="match status" value="1"/>
</dbReference>
<evidence type="ECO:0000256" key="3">
    <source>
        <dbReference type="ARBA" id="ARBA00022574"/>
    </source>
</evidence>
<sequence length="1164" mass="131083">DGSQLIAAVGSRVLMYDAATGDLLHSLKGHKGAVYCLAYSRDGKRFASGGADKTIIVWTYKARGAAAQLLLLTCILKYSHAHSIQCLAYNPVTQQLASGTASDFGIWSPEQKSVLKHTTVSKVLCASWTKDGQILALGMFTGHVYLCDRFGNEQAMIEKSSPVWSLQWNVHNRASDTLAVACWDGTLTFFNISGKQVCFAGFFEKACVYLWSCQFGRCTDLGFDPCSISYTCDGRYLCVAGSGRKVELLSNEGIQLTTICETSDWVWAVRSHPKADYVAVGCNDGSISMLQLVFSMVHSLYQERYAYRDALTSVVVQNLISKEKVRIKCHDYVKRIAVYQDNLAIQMPTKIIVYQLHGSGFAASDYQVLAKLNGRMECNLLVLTSRHFILCHETELQLYSLSGTKEREWFLDSSIRYIKVCGGPVGGEGLLVGTKAGQVVRLWINNAFAVNLYSHKNPVRCLDLSASGSRLAIVDEMSNLVVYDLQSRTVCYEETSASSVAWNTKLDSMLCYSGNGMLSIKTADFPVHRQKLQGNVVGFQGSRMFSLQNFTMQTVDVPQSTSMRQYLRTGDYQNAYRVACIGVTEMDWRELALEAMKGQDWKVARAGFMRLRDVPFLDLLSHAADYQPCHLAACRYAFQVSLLFLSSWLWLTLPSQGDFEAAAQAYCESGEVDKAMEMYADLRMFEKAKALAECIQNKDQNNKANVRDIIQRQAEWTEETNDHNTAVDMYIIAGQPQKALSILAAHGPALKLIEVSRRLNKSDIQELKQCASLMHKHGLYTHALETYTKLSDFRSTLLLHIELEQWEEAFTVKKLHPELQEDVNLPYAQWLISRDRFEDAHLVYRQAGRPDLSERLFAQLIENAVKEKRFKDAAHSSWLLGIEKLQVDGKSEDEDHRRLRLCADIYYAYSYIDQSISEPFRTTLPETLIGTARFVLARIPRNSIAGVSVANILVTLARHGEQLGEHDVAKEAYEHLRRLRVPSSWADKLEAATLASRARAFVRTIGPSVCFLCSGTSPFVSYFETDSCAKCRQPKFWSFSTFRQLPVVQVFLKDGITHQRALELLQRYNESDVHGTNVEYLGLQHNLHTGRVYMDDKTLSKLQASQFFAVVPTGGATIQARYFISLEPSLSLFQCPSCEHFFELEEWDFTVLRHGCCAFCRNAM</sequence>
<keyword evidence="6" id="KW-0966">Cell projection</keyword>
<dbReference type="Proteomes" id="UP000001514">
    <property type="component" value="Unassembled WGS sequence"/>
</dbReference>
<dbReference type="Pfam" id="PF25295">
    <property type="entry name" value="TPR_IFT122"/>
    <property type="match status" value="1"/>
</dbReference>
<dbReference type="PANTHER" id="PTHR12764:SF4">
    <property type="entry name" value="INTRAFLAGELLAR TRANSPORT PROTEIN 122 HOMOLOG"/>
    <property type="match status" value="1"/>
</dbReference>
<dbReference type="Gene3D" id="1.25.40.470">
    <property type="match status" value="1"/>
</dbReference>
<dbReference type="SMART" id="SM00320">
    <property type="entry name" value="WD40"/>
    <property type="match status" value="7"/>
</dbReference>
<keyword evidence="4" id="KW-0677">Repeat</keyword>
<dbReference type="SUPFAM" id="SSF50978">
    <property type="entry name" value="WD40 repeat-like"/>
    <property type="match status" value="2"/>
</dbReference>
<keyword evidence="5" id="KW-0969">Cilium</keyword>
<dbReference type="GO" id="GO:0035721">
    <property type="term" value="P:intraciliary retrograde transport"/>
    <property type="evidence" value="ECO:0000318"/>
    <property type="project" value="GO_Central"/>
</dbReference>
<dbReference type="InterPro" id="IPR001680">
    <property type="entry name" value="WD40_rpt"/>
</dbReference>
<dbReference type="EMBL" id="GL377595">
    <property type="protein sequence ID" value="EFJ22599.1"/>
    <property type="molecule type" value="Genomic_DNA"/>
</dbReference>
<evidence type="ECO:0000256" key="5">
    <source>
        <dbReference type="ARBA" id="ARBA00023069"/>
    </source>
</evidence>
<reference evidence="11 12" key="1">
    <citation type="journal article" date="2011" name="Science">
        <title>The Selaginella genome identifies genetic changes associated with the evolution of vascular plants.</title>
        <authorList>
            <person name="Banks J.A."/>
            <person name="Nishiyama T."/>
            <person name="Hasebe M."/>
            <person name="Bowman J.L."/>
            <person name="Gribskov M."/>
            <person name="dePamphilis C."/>
            <person name="Albert V.A."/>
            <person name="Aono N."/>
            <person name="Aoyama T."/>
            <person name="Ambrose B.A."/>
            <person name="Ashton N.W."/>
            <person name="Axtell M.J."/>
            <person name="Barker E."/>
            <person name="Barker M.S."/>
            <person name="Bennetzen J.L."/>
            <person name="Bonawitz N.D."/>
            <person name="Chapple C."/>
            <person name="Cheng C."/>
            <person name="Correa L.G."/>
            <person name="Dacre M."/>
            <person name="DeBarry J."/>
            <person name="Dreyer I."/>
            <person name="Elias M."/>
            <person name="Engstrom E.M."/>
            <person name="Estelle M."/>
            <person name="Feng L."/>
            <person name="Finet C."/>
            <person name="Floyd S.K."/>
            <person name="Frommer W.B."/>
            <person name="Fujita T."/>
            <person name="Gramzow L."/>
            <person name="Gutensohn M."/>
            <person name="Harholt J."/>
            <person name="Hattori M."/>
            <person name="Heyl A."/>
            <person name="Hirai T."/>
            <person name="Hiwatashi Y."/>
            <person name="Ishikawa M."/>
            <person name="Iwata M."/>
            <person name="Karol K.G."/>
            <person name="Koehler B."/>
            <person name="Kolukisaoglu U."/>
            <person name="Kubo M."/>
            <person name="Kurata T."/>
            <person name="Lalonde S."/>
            <person name="Li K."/>
            <person name="Li Y."/>
            <person name="Litt A."/>
            <person name="Lyons E."/>
            <person name="Manning G."/>
            <person name="Maruyama T."/>
            <person name="Michael T.P."/>
            <person name="Mikami K."/>
            <person name="Miyazaki S."/>
            <person name="Morinaga S."/>
            <person name="Murata T."/>
            <person name="Mueller-Roeber B."/>
            <person name="Nelson D.R."/>
            <person name="Obara M."/>
            <person name="Oguri Y."/>
            <person name="Olmstead R.G."/>
            <person name="Onodera N."/>
            <person name="Petersen B.L."/>
            <person name="Pils B."/>
            <person name="Prigge M."/>
            <person name="Rensing S.A."/>
            <person name="Riano-Pachon D.M."/>
            <person name="Roberts A.W."/>
            <person name="Sato Y."/>
            <person name="Scheller H.V."/>
            <person name="Schulz B."/>
            <person name="Schulz C."/>
            <person name="Shakirov E.V."/>
            <person name="Shibagaki N."/>
            <person name="Shinohara N."/>
            <person name="Shippen D.E."/>
            <person name="Soerensen I."/>
            <person name="Sotooka R."/>
            <person name="Sugimoto N."/>
            <person name="Sugita M."/>
            <person name="Sumikawa N."/>
            <person name="Tanurdzic M."/>
            <person name="Theissen G."/>
            <person name="Ulvskov P."/>
            <person name="Wakazuki S."/>
            <person name="Weng J.K."/>
            <person name="Willats W.W."/>
            <person name="Wipf D."/>
            <person name="Wolf P.G."/>
            <person name="Yang L."/>
            <person name="Zimmer A.D."/>
            <person name="Zhu Q."/>
            <person name="Mitros T."/>
            <person name="Hellsten U."/>
            <person name="Loque D."/>
            <person name="Otillar R."/>
            <person name="Salamov A."/>
            <person name="Schmutz J."/>
            <person name="Shapiro H."/>
            <person name="Lindquist E."/>
            <person name="Lucas S."/>
            <person name="Rokhsar D."/>
            <person name="Grigoriev I.V."/>
        </authorList>
    </citation>
    <scope>NUCLEOTIDE SEQUENCE [LARGE SCALE GENOMIC DNA]</scope>
</reference>
<feature type="repeat" description="WD" evidence="7">
    <location>
        <begin position="27"/>
        <end position="68"/>
    </location>
</feature>
<evidence type="ECO:0000256" key="1">
    <source>
        <dbReference type="ARBA" id="ARBA00004138"/>
    </source>
</evidence>
<dbReference type="PANTHER" id="PTHR12764">
    <property type="entry name" value="WD REPEAT DOMAIN-RELATED"/>
    <property type="match status" value="1"/>
</dbReference>
<dbReference type="GO" id="GO:0061512">
    <property type="term" value="P:protein localization to cilium"/>
    <property type="evidence" value="ECO:0000318"/>
    <property type="project" value="GO_Central"/>
</dbReference>
<dbReference type="Gene3D" id="2.130.10.10">
    <property type="entry name" value="YVTN repeat-like/Quinoprotein amine dehydrogenase"/>
    <property type="match status" value="4"/>
</dbReference>